<dbReference type="AlphaFoldDB" id="A0A1B2I8U5"/>
<dbReference type="RefSeq" id="WP_066748435.1">
    <property type="nucleotide sequence ID" value="NZ_CP016757.1"/>
</dbReference>
<reference evidence="7" key="1">
    <citation type="submission" date="2016-08" db="EMBL/GenBank/DDBJ databases">
        <title>Complete genome of Cloacibacillus porcorum.</title>
        <authorList>
            <person name="Looft T."/>
            <person name="Bayles D.O."/>
            <person name="Alt D.P."/>
        </authorList>
    </citation>
    <scope>NUCLEOTIDE SEQUENCE [LARGE SCALE GENOMIC DNA]</scope>
    <source>
        <strain evidence="7">CL-84</strain>
    </source>
</reference>
<dbReference type="SUPFAM" id="SSF102114">
    <property type="entry name" value="Radical SAM enzymes"/>
    <property type="match status" value="1"/>
</dbReference>
<evidence type="ECO:0000259" key="6">
    <source>
        <dbReference type="PROSITE" id="PS51918"/>
    </source>
</evidence>
<dbReference type="SFLD" id="SFLDG01082">
    <property type="entry name" value="B12-binding_domain_containing"/>
    <property type="match status" value="1"/>
</dbReference>
<evidence type="ECO:0000256" key="2">
    <source>
        <dbReference type="ARBA" id="ARBA00022691"/>
    </source>
</evidence>
<keyword evidence="8" id="KW-1185">Reference proteome</keyword>
<dbReference type="SFLD" id="SFLDG01095">
    <property type="entry name" value="Uncharacterised_Radical_SAM_Su"/>
    <property type="match status" value="1"/>
</dbReference>
<dbReference type="InterPro" id="IPR051198">
    <property type="entry name" value="BchE-like"/>
</dbReference>
<proteinExistence type="predicted"/>
<dbReference type="GO" id="GO:0051536">
    <property type="term" value="F:iron-sulfur cluster binding"/>
    <property type="evidence" value="ECO:0007669"/>
    <property type="project" value="UniProtKB-KW"/>
</dbReference>
<dbReference type="GO" id="GO:0046872">
    <property type="term" value="F:metal ion binding"/>
    <property type="evidence" value="ECO:0007669"/>
    <property type="project" value="UniProtKB-KW"/>
</dbReference>
<name>A0A1B2I8U5_9BACT</name>
<dbReference type="Proteomes" id="UP000093044">
    <property type="component" value="Chromosome"/>
</dbReference>
<accession>A0A1B2I8U5</accession>
<dbReference type="EMBL" id="CP016757">
    <property type="protein sequence ID" value="ANZ46386.1"/>
    <property type="molecule type" value="Genomic_DNA"/>
</dbReference>
<evidence type="ECO:0000313" key="8">
    <source>
        <dbReference type="Proteomes" id="UP000093044"/>
    </source>
</evidence>
<keyword evidence="5" id="KW-0411">Iron-sulfur</keyword>
<dbReference type="CDD" id="cd01335">
    <property type="entry name" value="Radical_SAM"/>
    <property type="match status" value="1"/>
</dbReference>
<dbReference type="PANTHER" id="PTHR43409:SF4">
    <property type="entry name" value="RADICAL SAM SUPERFAMILY PROTEIN"/>
    <property type="match status" value="1"/>
</dbReference>
<feature type="domain" description="Radical SAM core" evidence="6">
    <location>
        <begin position="12"/>
        <end position="248"/>
    </location>
</feature>
<evidence type="ECO:0000256" key="4">
    <source>
        <dbReference type="ARBA" id="ARBA00023004"/>
    </source>
</evidence>
<keyword evidence="4" id="KW-0408">Iron</keyword>
<evidence type="ECO:0000256" key="3">
    <source>
        <dbReference type="ARBA" id="ARBA00022723"/>
    </source>
</evidence>
<dbReference type="GeneID" id="83059255"/>
<dbReference type="PANTHER" id="PTHR43409">
    <property type="entry name" value="ANAEROBIC MAGNESIUM-PROTOPORPHYRIN IX MONOMETHYL ESTER CYCLASE-RELATED"/>
    <property type="match status" value="1"/>
</dbReference>
<dbReference type="Gene3D" id="3.20.20.70">
    <property type="entry name" value="Aldolase class I"/>
    <property type="match status" value="1"/>
</dbReference>
<evidence type="ECO:0000313" key="7">
    <source>
        <dbReference type="EMBL" id="ANZ46386.1"/>
    </source>
</evidence>
<evidence type="ECO:0000256" key="1">
    <source>
        <dbReference type="ARBA" id="ARBA00001966"/>
    </source>
</evidence>
<comment type="cofactor">
    <cofactor evidence="1">
        <name>[4Fe-4S] cluster</name>
        <dbReference type="ChEBI" id="CHEBI:49883"/>
    </cofactor>
</comment>
<dbReference type="PROSITE" id="PS51918">
    <property type="entry name" value="RADICAL_SAM"/>
    <property type="match status" value="1"/>
</dbReference>
<dbReference type="STRING" id="1197717.BED41_15515"/>
<gene>
    <name evidence="7" type="ORF">BED41_15515</name>
</gene>
<dbReference type="InterPro" id="IPR058240">
    <property type="entry name" value="rSAM_sf"/>
</dbReference>
<dbReference type="InterPro" id="IPR006638">
    <property type="entry name" value="Elp3/MiaA/NifB-like_rSAM"/>
</dbReference>
<dbReference type="KEGG" id="cpor:BED41_15515"/>
<protein>
    <recommendedName>
        <fullName evidence="6">Radical SAM core domain-containing protein</fullName>
    </recommendedName>
</protein>
<dbReference type="Pfam" id="PF04055">
    <property type="entry name" value="Radical_SAM"/>
    <property type="match status" value="1"/>
</dbReference>
<sequence length="295" mass="32495">MATLEETVYRPPLENESALLEISLGCSYGRCTFCRYSDGNTPLQLLSPEMLCENLEELVAQGEQATRMFLLGGNVLAFKSRYLADIFRLVRRYLPGVTQFSMYARADDVAQKTDEQLEELRRGGLDTLYIGVESGNARILENCRKGETPKEIVAALHRLDRVGLSYGLSSILGLGGREMWRQNALDTAALYNEVNPISIRVMTLTPMAGTPLAVEAATGSFRPLTPRQALEEERLLLEAISKTHAPCLFVGTHVSNSVPVKGMLPRDRDRMIEALSNAIAGADDKDLAQDGAIGW</sequence>
<dbReference type="SMART" id="SM00729">
    <property type="entry name" value="Elp3"/>
    <property type="match status" value="1"/>
</dbReference>
<dbReference type="OrthoDB" id="9777636at2"/>
<dbReference type="InterPro" id="IPR007197">
    <property type="entry name" value="rSAM"/>
</dbReference>
<dbReference type="InterPro" id="IPR013785">
    <property type="entry name" value="Aldolase_TIM"/>
</dbReference>
<keyword evidence="3" id="KW-0479">Metal-binding</keyword>
<dbReference type="GO" id="GO:0003824">
    <property type="term" value="F:catalytic activity"/>
    <property type="evidence" value="ECO:0007669"/>
    <property type="project" value="InterPro"/>
</dbReference>
<organism evidence="7 8">
    <name type="scientific">Cloacibacillus porcorum</name>
    <dbReference type="NCBI Taxonomy" id="1197717"/>
    <lineage>
        <taxon>Bacteria</taxon>
        <taxon>Thermotogati</taxon>
        <taxon>Synergistota</taxon>
        <taxon>Synergistia</taxon>
        <taxon>Synergistales</taxon>
        <taxon>Synergistaceae</taxon>
        <taxon>Cloacibacillus</taxon>
    </lineage>
</organism>
<keyword evidence="2" id="KW-0949">S-adenosyl-L-methionine</keyword>
<evidence type="ECO:0000256" key="5">
    <source>
        <dbReference type="ARBA" id="ARBA00023014"/>
    </source>
</evidence>
<dbReference type="SFLD" id="SFLDS00029">
    <property type="entry name" value="Radical_SAM"/>
    <property type="match status" value="1"/>
</dbReference>